<feature type="domain" description="Polymerase beta nucleotidyltransferase" evidence="3">
    <location>
        <begin position="12"/>
        <end position="64"/>
    </location>
</feature>
<dbReference type="EMBL" id="JAHLQK010000001">
    <property type="protein sequence ID" value="MBU5675469.1"/>
    <property type="molecule type" value="Genomic_DNA"/>
</dbReference>
<evidence type="ECO:0000313" key="4">
    <source>
        <dbReference type="EMBL" id="MBU5675469.1"/>
    </source>
</evidence>
<keyword evidence="1" id="KW-0808">Transferase</keyword>
<reference evidence="4 5" key="1">
    <citation type="submission" date="2021-06" db="EMBL/GenBank/DDBJ databases">
        <authorList>
            <person name="Sun Q."/>
            <person name="Li D."/>
        </authorList>
    </citation>
    <scope>NUCLEOTIDE SEQUENCE [LARGE SCALE GENOMIC DNA]</scope>
    <source>
        <strain evidence="4 5">MSJ-5</strain>
    </source>
</reference>
<dbReference type="Proteomes" id="UP000779508">
    <property type="component" value="Unassembled WGS sequence"/>
</dbReference>
<gene>
    <name evidence="4" type="ORF">KQI88_03450</name>
</gene>
<dbReference type="Pfam" id="PF13427">
    <property type="entry name" value="AadA_C"/>
    <property type="match status" value="1"/>
</dbReference>
<protein>
    <submittedName>
        <fullName evidence="4">DUF4111 domain-containing protein</fullName>
    </submittedName>
</protein>
<dbReference type="RefSeq" id="WP_216414949.1">
    <property type="nucleotide sequence ID" value="NZ_JAHLQK010000001.1"/>
</dbReference>
<accession>A0ABS6FZT8</accession>
<dbReference type="InterPro" id="IPR025184">
    <property type="entry name" value="AadA_C"/>
</dbReference>
<organism evidence="4 5">
    <name type="scientific">Alkaliphilus flagellatus</name>
    <dbReference type="NCBI Taxonomy" id="2841507"/>
    <lineage>
        <taxon>Bacteria</taxon>
        <taxon>Bacillati</taxon>
        <taxon>Bacillota</taxon>
        <taxon>Clostridia</taxon>
        <taxon>Peptostreptococcales</taxon>
        <taxon>Natronincolaceae</taxon>
        <taxon>Alkaliphilus</taxon>
    </lineage>
</organism>
<keyword evidence="5" id="KW-1185">Reference proteome</keyword>
<dbReference type="Pfam" id="PF18765">
    <property type="entry name" value="Polbeta"/>
    <property type="match status" value="1"/>
</dbReference>
<name>A0ABS6FZT8_9FIRM</name>
<evidence type="ECO:0000256" key="1">
    <source>
        <dbReference type="ARBA" id="ARBA00022679"/>
    </source>
</evidence>
<sequence>MKILGIIVERYKKVLDKNIVGIYLHGSLAMRCYTNTSDIDFLVVVREPINIRAKRELIEAIIHLNNLPKKGIEMSIILEKYARKFVYPTPFELHYSDSYKDRYLSDSNYICAGADRDLAAHLTIVKHRGICLYGKEIKEIFGDIPRRDYIDSIVYDIENAKEKITENPIYITLNLCRVLYYLKENVVCSKLEGGNWGKEIVPQQYRKIVEDAVKVYMNELDEMNYNKFRLLEYADYMLKEINIFK</sequence>
<feature type="domain" description="Adenylyltransferase AadA C-terminal" evidence="2">
    <location>
        <begin position="139"/>
        <end position="239"/>
    </location>
</feature>
<comment type="caution">
    <text evidence="4">The sequence shown here is derived from an EMBL/GenBank/DDBJ whole genome shotgun (WGS) entry which is preliminary data.</text>
</comment>
<dbReference type="InterPro" id="IPR024172">
    <property type="entry name" value="AadA/Aad9"/>
</dbReference>
<dbReference type="CDD" id="cd05403">
    <property type="entry name" value="NT_KNTase_like"/>
    <property type="match status" value="1"/>
</dbReference>
<evidence type="ECO:0000313" key="5">
    <source>
        <dbReference type="Proteomes" id="UP000779508"/>
    </source>
</evidence>
<evidence type="ECO:0000259" key="3">
    <source>
        <dbReference type="Pfam" id="PF18765"/>
    </source>
</evidence>
<evidence type="ECO:0000259" key="2">
    <source>
        <dbReference type="Pfam" id="PF13427"/>
    </source>
</evidence>
<dbReference type="PIRSF" id="PIRSF000819">
    <property type="entry name" value="Streptomycin_3-adenylyltransf"/>
    <property type="match status" value="1"/>
</dbReference>
<proteinExistence type="predicted"/>
<dbReference type="InterPro" id="IPR041633">
    <property type="entry name" value="Polbeta"/>
</dbReference>